<keyword evidence="9" id="KW-1185">Reference proteome</keyword>
<dbReference type="OrthoDB" id="8912402at2759"/>
<feature type="binding site" evidence="6">
    <location>
        <position position="36"/>
    </location>
    <ligand>
        <name>Na(+)</name>
        <dbReference type="ChEBI" id="CHEBI:29101"/>
        <label>1</label>
    </ligand>
</feature>
<gene>
    <name evidence="8" type="ORF">NHX12_002197</name>
</gene>
<feature type="binding site" evidence="6">
    <location>
        <position position="40"/>
    </location>
    <ligand>
        <name>Na(+)</name>
        <dbReference type="ChEBI" id="CHEBI:29101"/>
        <label>1</label>
    </ligand>
</feature>
<comment type="caution">
    <text evidence="8">The sequence shown here is derived from an EMBL/GenBank/DDBJ whole genome shotgun (WGS) entry which is preliminary data.</text>
</comment>
<dbReference type="Pfam" id="PF00209">
    <property type="entry name" value="SNF"/>
    <property type="match status" value="2"/>
</dbReference>
<dbReference type="InterPro" id="IPR037272">
    <property type="entry name" value="SNS_sf"/>
</dbReference>
<dbReference type="GO" id="GO:0046872">
    <property type="term" value="F:metal ion binding"/>
    <property type="evidence" value="ECO:0007669"/>
    <property type="project" value="UniProtKB-KW"/>
</dbReference>
<dbReference type="PRINTS" id="PR00176">
    <property type="entry name" value="NANEUSMPORT"/>
</dbReference>
<keyword evidence="6" id="KW-0479">Metal-binding</keyword>
<proteinExistence type="predicted"/>
<dbReference type="Proteomes" id="UP001148018">
    <property type="component" value="Unassembled WGS sequence"/>
</dbReference>
<evidence type="ECO:0000256" key="7">
    <source>
        <dbReference type="SAM" id="Phobius"/>
    </source>
</evidence>
<evidence type="ECO:0000256" key="4">
    <source>
        <dbReference type="ARBA" id="ARBA00022989"/>
    </source>
</evidence>
<dbReference type="GO" id="GO:0015175">
    <property type="term" value="F:neutral L-amino acid transmembrane transporter activity"/>
    <property type="evidence" value="ECO:0007669"/>
    <property type="project" value="TreeGrafter"/>
</dbReference>
<feature type="non-terminal residue" evidence="8">
    <location>
        <position position="191"/>
    </location>
</feature>
<protein>
    <submittedName>
        <fullName evidence="8">Uncharacterized protein</fullName>
    </submittedName>
</protein>
<dbReference type="PANTHER" id="PTHR11616">
    <property type="entry name" value="SODIUM/CHLORIDE DEPENDENT TRANSPORTER"/>
    <property type="match status" value="1"/>
</dbReference>
<feature type="non-terminal residue" evidence="8">
    <location>
        <position position="1"/>
    </location>
</feature>
<evidence type="ECO:0000256" key="5">
    <source>
        <dbReference type="ARBA" id="ARBA00023136"/>
    </source>
</evidence>
<evidence type="ECO:0000256" key="3">
    <source>
        <dbReference type="ARBA" id="ARBA00022692"/>
    </source>
</evidence>
<reference evidence="8" key="1">
    <citation type="submission" date="2022-07" db="EMBL/GenBank/DDBJ databases">
        <title>Chromosome-level genome of Muraenolepis orangiensis.</title>
        <authorList>
            <person name="Kim J."/>
        </authorList>
    </citation>
    <scope>NUCLEOTIDE SEQUENCE</scope>
    <source>
        <strain evidence="8">KU_S4_2022</strain>
        <tissue evidence="8">Muscle</tissue>
    </source>
</reference>
<evidence type="ECO:0000256" key="2">
    <source>
        <dbReference type="ARBA" id="ARBA00022448"/>
    </source>
</evidence>
<feature type="transmembrane region" description="Helical" evidence="7">
    <location>
        <begin position="81"/>
        <end position="104"/>
    </location>
</feature>
<keyword evidence="4 7" id="KW-1133">Transmembrane helix</keyword>
<feature type="transmembrane region" description="Helical" evidence="7">
    <location>
        <begin position="21"/>
        <end position="42"/>
    </location>
</feature>
<dbReference type="PANTHER" id="PTHR11616:SF125">
    <property type="entry name" value="SODIUM-DEPENDENT NEUTRAL AMINO ACID TRANSPORTER B(0)AT1"/>
    <property type="match status" value="1"/>
</dbReference>
<keyword evidence="5 7" id="KW-0472">Membrane</keyword>
<evidence type="ECO:0000256" key="6">
    <source>
        <dbReference type="PIRSR" id="PIRSR600175-1"/>
    </source>
</evidence>
<dbReference type="SUPFAM" id="SSF161070">
    <property type="entry name" value="SNF-like"/>
    <property type="match status" value="1"/>
</dbReference>
<dbReference type="AlphaFoldDB" id="A0A9Q0IFN1"/>
<dbReference type="EMBL" id="JANIIK010000109">
    <property type="protein sequence ID" value="KAJ3598692.1"/>
    <property type="molecule type" value="Genomic_DNA"/>
</dbReference>
<keyword evidence="6" id="KW-0915">Sodium</keyword>
<keyword evidence="3 7" id="KW-0812">Transmembrane</keyword>
<name>A0A9Q0IFN1_9TELE</name>
<keyword evidence="2" id="KW-0813">Transport</keyword>
<accession>A0A9Q0IFN1</accession>
<organism evidence="8 9">
    <name type="scientific">Muraenolepis orangiensis</name>
    <name type="common">Patagonian moray cod</name>
    <dbReference type="NCBI Taxonomy" id="630683"/>
    <lineage>
        <taxon>Eukaryota</taxon>
        <taxon>Metazoa</taxon>
        <taxon>Chordata</taxon>
        <taxon>Craniata</taxon>
        <taxon>Vertebrata</taxon>
        <taxon>Euteleostomi</taxon>
        <taxon>Actinopterygii</taxon>
        <taxon>Neopterygii</taxon>
        <taxon>Teleostei</taxon>
        <taxon>Neoteleostei</taxon>
        <taxon>Acanthomorphata</taxon>
        <taxon>Zeiogadaria</taxon>
        <taxon>Gadariae</taxon>
        <taxon>Gadiformes</taxon>
        <taxon>Muraenolepidoidei</taxon>
        <taxon>Muraenolepididae</taxon>
        <taxon>Muraenolepis</taxon>
    </lineage>
</organism>
<feature type="transmembrane region" description="Helical" evidence="7">
    <location>
        <begin position="171"/>
        <end position="190"/>
    </location>
</feature>
<dbReference type="PROSITE" id="PS50267">
    <property type="entry name" value="NA_NEUROTRAN_SYMP_3"/>
    <property type="match status" value="1"/>
</dbReference>
<feature type="transmembrane region" description="Helical" evidence="7">
    <location>
        <begin position="125"/>
        <end position="144"/>
    </location>
</feature>
<comment type="subcellular location">
    <subcellularLocation>
        <location evidence="1">Membrane</location>
        <topology evidence="1">Multi-pass membrane protein</topology>
    </subcellularLocation>
</comment>
<evidence type="ECO:0000313" key="9">
    <source>
        <dbReference type="Proteomes" id="UP001148018"/>
    </source>
</evidence>
<dbReference type="GO" id="GO:0035725">
    <property type="term" value="P:sodium ion transmembrane transport"/>
    <property type="evidence" value="ECO:0007669"/>
    <property type="project" value="TreeGrafter"/>
</dbReference>
<evidence type="ECO:0000256" key="1">
    <source>
        <dbReference type="ARBA" id="ARBA00004141"/>
    </source>
</evidence>
<sequence length="191" mass="21604">GVEGTGLAFIVFTEAITKMPFAPLWAVLFFLMLFCLGLSSMFGNIEGVLVPLQDLQLFPKSWPKEAVTGSGTYWLSLFDGYGGSVSLLLVAFCEMVSVVYIYGIDRFNNDVKFMIGHKPNLFWQVMWRVISPAVMFFILIFFIIDKVSEELVYKSWDPESDMFPLLVESSYPSWVYLVIVLLAGTPSMFIP</sequence>
<evidence type="ECO:0000313" key="8">
    <source>
        <dbReference type="EMBL" id="KAJ3598692.1"/>
    </source>
</evidence>
<dbReference type="InterPro" id="IPR000175">
    <property type="entry name" value="Na/ntran_symport"/>
</dbReference>
<dbReference type="GO" id="GO:0031526">
    <property type="term" value="C:brush border membrane"/>
    <property type="evidence" value="ECO:0007669"/>
    <property type="project" value="TreeGrafter"/>
</dbReference>